<dbReference type="Pfam" id="PF13561">
    <property type="entry name" value="adh_short_C2"/>
    <property type="match status" value="1"/>
</dbReference>
<evidence type="ECO:0000313" key="4">
    <source>
        <dbReference type="Proteomes" id="UP000609531"/>
    </source>
</evidence>
<comment type="caution">
    <text evidence="3">The sequence shown here is derived from an EMBL/GenBank/DDBJ whole genome shotgun (WGS) entry which is preliminary data.</text>
</comment>
<dbReference type="GO" id="GO:0016491">
    <property type="term" value="F:oxidoreductase activity"/>
    <property type="evidence" value="ECO:0007669"/>
    <property type="project" value="UniProtKB-KW"/>
</dbReference>
<protein>
    <submittedName>
        <fullName evidence="3">SDR family oxidoreductase</fullName>
    </submittedName>
</protein>
<evidence type="ECO:0000313" key="3">
    <source>
        <dbReference type="EMBL" id="MBJ3777343.1"/>
    </source>
</evidence>
<keyword evidence="2" id="KW-0560">Oxidoreductase</keyword>
<dbReference type="InterPro" id="IPR020904">
    <property type="entry name" value="Sc_DH/Rdtase_CS"/>
</dbReference>
<dbReference type="PANTHER" id="PTHR24321">
    <property type="entry name" value="DEHYDROGENASES, SHORT CHAIN"/>
    <property type="match status" value="1"/>
</dbReference>
<dbReference type="NCBIfam" id="NF004791">
    <property type="entry name" value="PRK06138.1"/>
    <property type="match status" value="1"/>
</dbReference>
<reference evidence="3" key="1">
    <citation type="submission" date="2020-12" db="EMBL/GenBank/DDBJ databases">
        <title>Bacterial taxonomy.</title>
        <authorList>
            <person name="Pan X."/>
        </authorList>
    </citation>
    <scope>NUCLEOTIDE SEQUENCE</scope>
    <source>
        <strain evidence="3">B2012</strain>
    </source>
</reference>
<dbReference type="SUPFAM" id="SSF51735">
    <property type="entry name" value="NAD(P)-binding Rossmann-fold domains"/>
    <property type="match status" value="1"/>
</dbReference>
<dbReference type="PROSITE" id="PS00061">
    <property type="entry name" value="ADH_SHORT"/>
    <property type="match status" value="1"/>
</dbReference>
<sequence>MGDLDGKAAIVTGAGSGIGRATAVLLAREGAQVAVVDKNEASANAVAAEIGAAAAAFTADVGRSDEVRAMVEGAEARFGRLDILINNAGYGFRGNVVSIEEDAWDALMAVNLKGVFLCSKYAIPAMERVGGGVIVNTTSYTATSAIADRAAYVASKGGVSALTRAMALDHVKQNIRVNAVAPGTIDSPYFAKIFAAAPDPDGLRAQFDARAAMDRMGQPEEIAEAILFLASGRSSFATGSVLTVDGGSSIGNHLVE</sequence>
<gene>
    <name evidence="3" type="ORF">JCR33_16665</name>
</gene>
<dbReference type="EMBL" id="JAEKJA010000015">
    <property type="protein sequence ID" value="MBJ3777343.1"/>
    <property type="molecule type" value="Genomic_DNA"/>
</dbReference>
<dbReference type="PRINTS" id="PR00081">
    <property type="entry name" value="GDHRDH"/>
</dbReference>
<dbReference type="CDD" id="cd05233">
    <property type="entry name" value="SDR_c"/>
    <property type="match status" value="1"/>
</dbReference>
<name>A0A934MH71_9HYPH</name>
<dbReference type="InterPro" id="IPR002347">
    <property type="entry name" value="SDR_fam"/>
</dbReference>
<accession>A0A934MH71</accession>
<dbReference type="PANTHER" id="PTHR24321:SF15">
    <property type="entry name" value="OXIDOREDUCTASE UCPA"/>
    <property type="match status" value="1"/>
</dbReference>
<dbReference type="RefSeq" id="WP_198883251.1">
    <property type="nucleotide sequence ID" value="NZ_JAEKJA010000015.1"/>
</dbReference>
<dbReference type="AlphaFoldDB" id="A0A934MH71"/>
<dbReference type="Gene3D" id="3.40.50.720">
    <property type="entry name" value="NAD(P)-binding Rossmann-like Domain"/>
    <property type="match status" value="1"/>
</dbReference>
<evidence type="ECO:0000256" key="1">
    <source>
        <dbReference type="ARBA" id="ARBA00006484"/>
    </source>
</evidence>
<keyword evidence="4" id="KW-1185">Reference proteome</keyword>
<dbReference type="PRINTS" id="PR00080">
    <property type="entry name" value="SDRFAMILY"/>
</dbReference>
<dbReference type="Proteomes" id="UP000609531">
    <property type="component" value="Unassembled WGS sequence"/>
</dbReference>
<organism evidence="3 4">
    <name type="scientific">Acuticoccus mangrovi</name>
    <dbReference type="NCBI Taxonomy" id="2796142"/>
    <lineage>
        <taxon>Bacteria</taxon>
        <taxon>Pseudomonadati</taxon>
        <taxon>Pseudomonadota</taxon>
        <taxon>Alphaproteobacteria</taxon>
        <taxon>Hyphomicrobiales</taxon>
        <taxon>Amorphaceae</taxon>
        <taxon>Acuticoccus</taxon>
    </lineage>
</organism>
<proteinExistence type="inferred from homology"/>
<dbReference type="FunFam" id="3.40.50.720:FF:000084">
    <property type="entry name" value="Short-chain dehydrogenase reductase"/>
    <property type="match status" value="1"/>
</dbReference>
<comment type="similarity">
    <text evidence="1">Belongs to the short-chain dehydrogenases/reductases (SDR) family.</text>
</comment>
<evidence type="ECO:0000256" key="2">
    <source>
        <dbReference type="ARBA" id="ARBA00023002"/>
    </source>
</evidence>
<dbReference type="InterPro" id="IPR036291">
    <property type="entry name" value="NAD(P)-bd_dom_sf"/>
</dbReference>
<dbReference type="NCBIfam" id="NF005559">
    <property type="entry name" value="PRK07231.1"/>
    <property type="match status" value="1"/>
</dbReference>